<evidence type="ECO:0000259" key="8">
    <source>
        <dbReference type="SMART" id="SM00986"/>
    </source>
</evidence>
<evidence type="ECO:0000313" key="10">
    <source>
        <dbReference type="Proteomes" id="UP000011704"/>
    </source>
</evidence>
<dbReference type="GO" id="GO:0046872">
    <property type="term" value="F:metal ion binding"/>
    <property type="evidence" value="ECO:0007669"/>
    <property type="project" value="UniProtKB-KW"/>
</dbReference>
<dbReference type="OrthoDB" id="5290748at2"/>
<keyword evidence="6" id="KW-0411">Iron-sulfur</keyword>
<feature type="domain" description="Uracil-DNA glycosylase-like" evidence="8">
    <location>
        <begin position="35"/>
        <end position="196"/>
    </location>
</feature>
<dbReference type="Pfam" id="PF03167">
    <property type="entry name" value="UDG"/>
    <property type="match status" value="1"/>
</dbReference>
<dbReference type="SMART" id="SM00987">
    <property type="entry name" value="UreE_C"/>
    <property type="match status" value="1"/>
</dbReference>
<evidence type="ECO:0000313" key="9">
    <source>
        <dbReference type="EMBL" id="CCQ89294.1"/>
    </source>
</evidence>
<evidence type="ECO:0000256" key="7">
    <source>
        <dbReference type="ARBA" id="ARBA00023204"/>
    </source>
</evidence>
<accession>M1Z8E9</accession>
<dbReference type="InterPro" id="IPR051536">
    <property type="entry name" value="UDG_Type-4/5"/>
</dbReference>
<dbReference type="SUPFAM" id="SSF52141">
    <property type="entry name" value="Uracil-DNA glycosylase-like"/>
    <property type="match status" value="1"/>
</dbReference>
<dbReference type="CDD" id="cd10030">
    <property type="entry name" value="UDG-F4_TTUDGA_SPO1dp_like"/>
    <property type="match status" value="1"/>
</dbReference>
<gene>
    <name evidence="9" type="ORF">NITGR_1010009</name>
</gene>
<keyword evidence="5" id="KW-0408">Iron</keyword>
<proteinExistence type="predicted"/>
<organism evidence="9 10">
    <name type="scientific">Nitrospina gracilis (strain 3/211)</name>
    <dbReference type="NCBI Taxonomy" id="1266370"/>
    <lineage>
        <taxon>Bacteria</taxon>
        <taxon>Pseudomonadati</taxon>
        <taxon>Nitrospinota/Tectimicrobiota group</taxon>
        <taxon>Nitrospinota</taxon>
        <taxon>Nitrospinia</taxon>
        <taxon>Nitrospinales</taxon>
        <taxon>Nitrospinaceae</taxon>
        <taxon>Nitrospina</taxon>
    </lineage>
</organism>
<dbReference type="PANTHER" id="PTHR33693">
    <property type="entry name" value="TYPE-5 URACIL-DNA GLYCOSYLASE"/>
    <property type="match status" value="1"/>
</dbReference>
<comment type="caution">
    <text evidence="9">The sequence shown here is derived from an EMBL/GenBank/DDBJ whole genome shotgun (WGS) entry which is preliminary data.</text>
</comment>
<keyword evidence="1" id="KW-0004">4Fe-4S</keyword>
<dbReference type="RefSeq" id="WP_005005567.1">
    <property type="nucleotide sequence ID" value="NZ_HG422173.1"/>
</dbReference>
<evidence type="ECO:0000256" key="3">
    <source>
        <dbReference type="ARBA" id="ARBA00022763"/>
    </source>
</evidence>
<evidence type="ECO:0000256" key="1">
    <source>
        <dbReference type="ARBA" id="ARBA00022485"/>
    </source>
</evidence>
<dbReference type="InParanoid" id="M1Z8E9"/>
<keyword evidence="10" id="KW-1185">Reference proteome</keyword>
<dbReference type="GO" id="GO:0006281">
    <property type="term" value="P:DNA repair"/>
    <property type="evidence" value="ECO:0007669"/>
    <property type="project" value="UniProtKB-KW"/>
</dbReference>
<protein>
    <submittedName>
        <fullName evidence="9">Putative Uracil-DNA glycosylase</fullName>
    </submittedName>
</protein>
<name>M1Z8E9_NITG3</name>
<dbReference type="PANTHER" id="PTHR33693:SF3">
    <property type="entry name" value="TYPE-5 URACIL-DNA GLYCOSYLASE"/>
    <property type="match status" value="1"/>
</dbReference>
<dbReference type="HOGENOM" id="CLU_044815_1_3_0"/>
<keyword evidence="7" id="KW-0234">DNA repair</keyword>
<dbReference type="Gene3D" id="3.40.470.10">
    <property type="entry name" value="Uracil-DNA glycosylase-like domain"/>
    <property type="match status" value="1"/>
</dbReference>
<dbReference type="AlphaFoldDB" id="M1Z8E9"/>
<dbReference type="Proteomes" id="UP000011704">
    <property type="component" value="Unassembled WGS sequence"/>
</dbReference>
<dbReference type="STRING" id="1266370.NITGR_1010009"/>
<reference evidence="9 10" key="1">
    <citation type="journal article" date="2013" name="Front. Microbiol.">
        <title>The genome of Nitrospina gracilis illuminates the metabolism and evolution of the major marine nitrite oxidizer.</title>
        <authorList>
            <person name="Luecker S."/>
            <person name="Nowka B."/>
            <person name="Rattei T."/>
            <person name="Spieck E."/>
            <person name="and Daims H."/>
        </authorList>
    </citation>
    <scope>NUCLEOTIDE SEQUENCE [LARGE SCALE GENOMIC DNA]</scope>
    <source>
        <strain evidence="9 10">3/211</strain>
    </source>
</reference>
<evidence type="ECO:0000256" key="5">
    <source>
        <dbReference type="ARBA" id="ARBA00023004"/>
    </source>
</evidence>
<dbReference type="GO" id="GO:0097506">
    <property type="term" value="F:deaminated base DNA N-glycosylase activity"/>
    <property type="evidence" value="ECO:0007669"/>
    <property type="project" value="UniProtKB-ARBA"/>
</dbReference>
<dbReference type="InterPro" id="IPR036895">
    <property type="entry name" value="Uracil-DNA_glycosylase-like_sf"/>
</dbReference>
<dbReference type="GO" id="GO:0051539">
    <property type="term" value="F:4 iron, 4 sulfur cluster binding"/>
    <property type="evidence" value="ECO:0007669"/>
    <property type="project" value="UniProtKB-KW"/>
</dbReference>
<evidence type="ECO:0000256" key="2">
    <source>
        <dbReference type="ARBA" id="ARBA00022723"/>
    </source>
</evidence>
<evidence type="ECO:0000256" key="4">
    <source>
        <dbReference type="ARBA" id="ARBA00022801"/>
    </source>
</evidence>
<dbReference type="InterPro" id="IPR005122">
    <property type="entry name" value="Uracil-DNA_glycosylase-like"/>
</dbReference>
<evidence type="ECO:0000256" key="6">
    <source>
        <dbReference type="ARBA" id="ARBA00023014"/>
    </source>
</evidence>
<sequence length="200" mass="22179">MSTSAQRRRFLSLSGRAAECIQCPRLASEQAILSDRNGSLDAEVVFVAEAPGRFGAARTGIPFSGDQSGKNFEILLAHIGLTRDDVFVTNAVLCNPLENGNNRRPTTKEIDTCSGFLEETLEIIQPSVVVTLGTVGLEAINRLTGMRFKLGEVLAKPQKLATFTLLALYHPSPRVVNWRRPLFRQKRDFSRIRRLLEKPA</sequence>
<dbReference type="EMBL" id="CAQJ01000004">
    <property type="protein sequence ID" value="CCQ89294.1"/>
    <property type="molecule type" value="Genomic_DNA"/>
</dbReference>
<keyword evidence="2" id="KW-0479">Metal-binding</keyword>
<keyword evidence="4" id="KW-0378">Hydrolase</keyword>
<keyword evidence="3" id="KW-0227">DNA damage</keyword>
<dbReference type="SMART" id="SM00986">
    <property type="entry name" value="UDG"/>
    <property type="match status" value="1"/>
</dbReference>